<keyword evidence="2 5" id="KW-0057">Aromatic amino acid biosynthesis</keyword>
<dbReference type="InterPro" id="IPR050146">
    <property type="entry name" value="Type-I_3-dehydroquinase"/>
</dbReference>
<feature type="binding site" evidence="5">
    <location>
        <position position="214"/>
    </location>
    <ligand>
        <name>3-dehydroquinate</name>
        <dbReference type="ChEBI" id="CHEBI:32364"/>
    </ligand>
</feature>
<keyword evidence="4 5" id="KW-0704">Schiff base</keyword>
<dbReference type="InterPro" id="IPR013785">
    <property type="entry name" value="Aldolase_TIM"/>
</dbReference>
<comment type="pathway">
    <text evidence="5">Metabolic intermediate biosynthesis; chorismate biosynthesis; chorismate from D-erythrose 4-phosphate and phosphoenolpyruvate: step 3/7.</text>
</comment>
<dbReference type="InterPro" id="IPR001381">
    <property type="entry name" value="DHquinase_I"/>
</dbReference>
<dbReference type="FunFam" id="3.20.20.70:FF:000047">
    <property type="entry name" value="3-dehydroquinate dehydratase"/>
    <property type="match status" value="1"/>
</dbReference>
<dbReference type="AlphaFoldDB" id="A0A9D1P1R9"/>
<comment type="subunit">
    <text evidence="5">Homodimer.</text>
</comment>
<reference evidence="6" key="2">
    <citation type="journal article" date="2021" name="PeerJ">
        <title>Extensive microbial diversity within the chicken gut microbiome revealed by metagenomics and culture.</title>
        <authorList>
            <person name="Gilroy R."/>
            <person name="Ravi A."/>
            <person name="Getino M."/>
            <person name="Pursley I."/>
            <person name="Horton D.L."/>
            <person name="Alikhan N.F."/>
            <person name="Baker D."/>
            <person name="Gharbi K."/>
            <person name="Hall N."/>
            <person name="Watson M."/>
            <person name="Adriaenssens E.M."/>
            <person name="Foster-Nyarko E."/>
            <person name="Jarju S."/>
            <person name="Secka A."/>
            <person name="Antonio M."/>
            <person name="Oren A."/>
            <person name="Chaudhuri R.R."/>
            <person name="La Ragione R."/>
            <person name="Hildebrand F."/>
            <person name="Pallen M.J."/>
        </authorList>
    </citation>
    <scope>NUCLEOTIDE SEQUENCE</scope>
    <source>
        <strain evidence="6">CHK188-20938</strain>
    </source>
</reference>
<dbReference type="GO" id="GO:0046279">
    <property type="term" value="P:3,4-dihydroxybenzoate biosynthetic process"/>
    <property type="evidence" value="ECO:0007669"/>
    <property type="project" value="TreeGrafter"/>
</dbReference>
<comment type="caution">
    <text evidence="5">Lacks conserved residue(s) required for the propagation of feature annotation.</text>
</comment>
<gene>
    <name evidence="5 6" type="primary">aroD</name>
    <name evidence="6" type="ORF">IAB71_03800</name>
</gene>
<feature type="active site" description="Schiff-base intermediate with substrate" evidence="5">
    <location>
        <position position="172"/>
    </location>
</feature>
<feature type="active site" description="Proton donor/acceptor" evidence="5">
    <location>
        <position position="145"/>
    </location>
</feature>
<dbReference type="GO" id="GO:0003855">
    <property type="term" value="F:3-dehydroquinate dehydratase activity"/>
    <property type="evidence" value="ECO:0007669"/>
    <property type="project" value="UniProtKB-UniRule"/>
</dbReference>
<evidence type="ECO:0000256" key="3">
    <source>
        <dbReference type="ARBA" id="ARBA00023239"/>
    </source>
</evidence>
<dbReference type="Proteomes" id="UP000824169">
    <property type="component" value="Unassembled WGS sequence"/>
</dbReference>
<keyword evidence="3 5" id="KW-0456">Lyase</keyword>
<comment type="function">
    <text evidence="5">Involved in the third step of the chorismate pathway, which leads to the biosynthesis of aromatic amino acids. Catalyzes the cis-dehydration of 3-dehydroquinate (DHQ) and introduces the first double bond of the aromatic ring to yield 3-dehydroshikimate.</text>
</comment>
<evidence type="ECO:0000256" key="1">
    <source>
        <dbReference type="ARBA" id="ARBA00001864"/>
    </source>
</evidence>
<evidence type="ECO:0000313" key="7">
    <source>
        <dbReference type="Proteomes" id="UP000824169"/>
    </source>
</evidence>
<evidence type="ECO:0000256" key="5">
    <source>
        <dbReference type="HAMAP-Rule" id="MF_00214"/>
    </source>
</evidence>
<keyword evidence="5" id="KW-0028">Amino-acid biosynthesis</keyword>
<comment type="catalytic activity">
    <reaction evidence="1 5">
        <text>3-dehydroquinate = 3-dehydroshikimate + H2O</text>
        <dbReference type="Rhea" id="RHEA:21096"/>
        <dbReference type="ChEBI" id="CHEBI:15377"/>
        <dbReference type="ChEBI" id="CHEBI:16630"/>
        <dbReference type="ChEBI" id="CHEBI:32364"/>
        <dbReference type="EC" id="4.2.1.10"/>
    </reaction>
</comment>
<dbReference type="GO" id="GO:0009423">
    <property type="term" value="P:chorismate biosynthetic process"/>
    <property type="evidence" value="ECO:0007669"/>
    <property type="project" value="UniProtKB-UniRule"/>
</dbReference>
<evidence type="ECO:0000313" key="6">
    <source>
        <dbReference type="EMBL" id="HIV24901.1"/>
    </source>
</evidence>
<protein>
    <recommendedName>
        <fullName evidence="5">3-dehydroquinate dehydratase</fullName>
        <shortName evidence="5">3-dehydroquinase</shortName>
        <ecNumber evidence="5">4.2.1.10</ecNumber>
    </recommendedName>
    <alternativeName>
        <fullName evidence="5">Type I DHQase</fullName>
    </alternativeName>
    <alternativeName>
        <fullName evidence="5">Type I dehydroquinase</fullName>
        <shortName evidence="5">DHQ1</shortName>
    </alternativeName>
</protein>
<feature type="binding site" evidence="5">
    <location>
        <begin position="48"/>
        <end position="50"/>
    </location>
    <ligand>
        <name>3-dehydroquinate</name>
        <dbReference type="ChEBI" id="CHEBI:32364"/>
    </ligand>
</feature>
<comment type="similarity">
    <text evidence="5">Belongs to the type-I 3-dehydroquinase family.</text>
</comment>
<dbReference type="GO" id="GO:0008652">
    <property type="term" value="P:amino acid biosynthetic process"/>
    <property type="evidence" value="ECO:0007669"/>
    <property type="project" value="UniProtKB-KW"/>
</dbReference>
<evidence type="ECO:0000256" key="2">
    <source>
        <dbReference type="ARBA" id="ARBA00023141"/>
    </source>
</evidence>
<dbReference type="PANTHER" id="PTHR43699">
    <property type="entry name" value="3-DEHYDROQUINATE DEHYDRATASE"/>
    <property type="match status" value="1"/>
</dbReference>
<dbReference type="NCBIfam" id="TIGR01093">
    <property type="entry name" value="aroD"/>
    <property type="match status" value="1"/>
</dbReference>
<accession>A0A9D1P1R9</accession>
<comment type="caution">
    <text evidence="6">The sequence shown here is derived from an EMBL/GenBank/DDBJ whole genome shotgun (WGS) entry which is preliminary data.</text>
</comment>
<dbReference type="PANTHER" id="PTHR43699:SF1">
    <property type="entry name" value="3-DEHYDROQUINATE DEHYDRATASE"/>
    <property type="match status" value="1"/>
</dbReference>
<dbReference type="EMBL" id="DVOO01000011">
    <property type="protein sequence ID" value="HIV24901.1"/>
    <property type="molecule type" value="Genomic_DNA"/>
</dbReference>
<proteinExistence type="inferred from homology"/>
<organism evidence="6 7">
    <name type="scientific">Candidatus Scatomonas pullistercoris</name>
    <dbReference type="NCBI Taxonomy" id="2840920"/>
    <lineage>
        <taxon>Bacteria</taxon>
        <taxon>Bacillati</taxon>
        <taxon>Bacillota</taxon>
        <taxon>Clostridia</taxon>
        <taxon>Lachnospirales</taxon>
        <taxon>Lachnospiraceae</taxon>
        <taxon>Lachnospiraceae incertae sedis</taxon>
        <taxon>Candidatus Scatomonas</taxon>
    </lineage>
</organism>
<sequence>MEKHTVTVKGTVIGAGTPKICIPVAGRTEQEILFQAGEAVSAAPDLVEWRVDFWPEILNLKAAAGMLGKLSGILGEIPLLFTFRSRGEGGEREISPEDYEELNLWAAGRPEIDLVDVEVLNPAWKERKIAGAVRAAGKPVVGSRHYFDRTPEAAELSEIFAELASSGADILKLAVMPERPEDVLRLMECTLREHRRREQPLVTMSMGALGAVSRVSGSLTGSAVTFGTAGHASAPGQLPAAELREMLELLKVF</sequence>
<feature type="binding site" evidence="5">
    <location>
        <position position="84"/>
    </location>
    <ligand>
        <name>3-dehydroquinate</name>
        <dbReference type="ChEBI" id="CHEBI:32364"/>
    </ligand>
</feature>
<dbReference type="SUPFAM" id="SSF51569">
    <property type="entry name" value="Aldolase"/>
    <property type="match status" value="1"/>
</dbReference>
<dbReference type="HAMAP" id="MF_00214">
    <property type="entry name" value="AroD"/>
    <property type="match status" value="1"/>
</dbReference>
<name>A0A9D1P1R9_9FIRM</name>
<dbReference type="Pfam" id="PF01487">
    <property type="entry name" value="DHquinase_I"/>
    <property type="match status" value="1"/>
</dbReference>
<dbReference type="EC" id="4.2.1.10" evidence="5"/>
<feature type="binding site" evidence="5">
    <location>
        <position position="233"/>
    </location>
    <ligand>
        <name>3-dehydroquinate</name>
        <dbReference type="ChEBI" id="CHEBI:32364"/>
    </ligand>
</feature>
<dbReference type="GO" id="GO:0009073">
    <property type="term" value="P:aromatic amino acid family biosynthetic process"/>
    <property type="evidence" value="ECO:0007669"/>
    <property type="project" value="UniProtKB-KW"/>
</dbReference>
<dbReference type="Gene3D" id="3.20.20.70">
    <property type="entry name" value="Aldolase class I"/>
    <property type="match status" value="1"/>
</dbReference>
<reference evidence="6" key="1">
    <citation type="submission" date="2020-10" db="EMBL/GenBank/DDBJ databases">
        <authorList>
            <person name="Gilroy R."/>
        </authorList>
    </citation>
    <scope>NUCLEOTIDE SEQUENCE</scope>
    <source>
        <strain evidence="6">CHK188-20938</strain>
    </source>
</reference>
<dbReference type="CDD" id="cd00502">
    <property type="entry name" value="DHQase_I"/>
    <property type="match status" value="1"/>
</dbReference>
<evidence type="ECO:0000256" key="4">
    <source>
        <dbReference type="ARBA" id="ARBA00023270"/>
    </source>
</evidence>
<feature type="binding site" evidence="5">
    <location>
        <position position="237"/>
    </location>
    <ligand>
        <name>3-dehydroquinate</name>
        <dbReference type="ChEBI" id="CHEBI:32364"/>
    </ligand>
</feature>